<feature type="compositionally biased region" description="Low complexity" evidence="1">
    <location>
        <begin position="46"/>
        <end position="64"/>
    </location>
</feature>
<comment type="caution">
    <text evidence="2">The sequence shown here is derived from an EMBL/GenBank/DDBJ whole genome shotgun (WGS) entry which is preliminary data.</text>
</comment>
<proteinExistence type="predicted"/>
<sequence length="217" mass="24079">MDTSSTTPTSLGLQAVPREMFHEASWRTTMYNNRQTTANEMAGFGADQPQQAQTPADPETTMTDVDLDDDLDVTAELQQSQPQPRSRCNSFDFVINRANELATQQSGTSNPFDLSLTPQPTTLQPPRAHTTTSLAASSTPYEEIELRDLLTPQPPPTQTRPPQPLTFGQKMWNWCAGVCEAYSEEVMREPVRVVNTPTRTTAWWADGSGPSVPRRAH</sequence>
<feature type="compositionally biased region" description="Low complexity" evidence="1">
    <location>
        <begin position="116"/>
        <end position="128"/>
    </location>
</feature>
<dbReference type="EMBL" id="JAXOVC010000001">
    <property type="protein sequence ID" value="KAK4506880.1"/>
    <property type="molecule type" value="Genomic_DNA"/>
</dbReference>
<dbReference type="Proteomes" id="UP001305779">
    <property type="component" value="Unassembled WGS sequence"/>
</dbReference>
<protein>
    <submittedName>
        <fullName evidence="2">Uncharacterized protein</fullName>
    </submittedName>
</protein>
<evidence type="ECO:0000313" key="3">
    <source>
        <dbReference type="Proteomes" id="UP001305779"/>
    </source>
</evidence>
<accession>A0ABR0F0M5</accession>
<feature type="compositionally biased region" description="Polar residues" evidence="1">
    <location>
        <begin position="102"/>
        <end position="112"/>
    </location>
</feature>
<organism evidence="2 3">
    <name type="scientific">Zasmidium cellare</name>
    <name type="common">Wine cellar mold</name>
    <name type="synonym">Racodium cellare</name>
    <dbReference type="NCBI Taxonomy" id="395010"/>
    <lineage>
        <taxon>Eukaryota</taxon>
        <taxon>Fungi</taxon>
        <taxon>Dikarya</taxon>
        <taxon>Ascomycota</taxon>
        <taxon>Pezizomycotina</taxon>
        <taxon>Dothideomycetes</taxon>
        <taxon>Dothideomycetidae</taxon>
        <taxon>Mycosphaerellales</taxon>
        <taxon>Mycosphaerellaceae</taxon>
        <taxon>Zasmidium</taxon>
    </lineage>
</organism>
<reference evidence="2 3" key="1">
    <citation type="journal article" date="2023" name="G3 (Bethesda)">
        <title>A chromosome-level genome assembly of Zasmidium syzygii isolated from banana leaves.</title>
        <authorList>
            <person name="van Westerhoven A.C."/>
            <person name="Mehrabi R."/>
            <person name="Talebi R."/>
            <person name="Steentjes M.B.F."/>
            <person name="Corcolon B."/>
            <person name="Chong P.A."/>
            <person name="Kema G.H.J."/>
            <person name="Seidl M.F."/>
        </authorList>
    </citation>
    <scope>NUCLEOTIDE SEQUENCE [LARGE SCALE GENOMIC DNA]</scope>
    <source>
        <strain evidence="2 3">P124</strain>
    </source>
</reference>
<gene>
    <name evidence="2" type="ORF">PRZ48_000613</name>
</gene>
<name>A0ABR0F0M5_ZASCE</name>
<feature type="region of interest" description="Disordered" evidence="1">
    <location>
        <begin position="43"/>
        <end position="64"/>
    </location>
</feature>
<evidence type="ECO:0000256" key="1">
    <source>
        <dbReference type="SAM" id="MobiDB-lite"/>
    </source>
</evidence>
<feature type="region of interest" description="Disordered" evidence="1">
    <location>
        <begin position="102"/>
        <end position="128"/>
    </location>
</feature>
<evidence type="ECO:0000313" key="2">
    <source>
        <dbReference type="EMBL" id="KAK4506880.1"/>
    </source>
</evidence>
<keyword evidence="3" id="KW-1185">Reference proteome</keyword>